<keyword evidence="3" id="KW-1185">Reference proteome</keyword>
<feature type="region of interest" description="Disordered" evidence="1">
    <location>
        <begin position="596"/>
        <end position="618"/>
    </location>
</feature>
<protein>
    <submittedName>
        <fullName evidence="2">Uncharacterized protein</fullName>
    </submittedName>
</protein>
<dbReference type="Proteomes" id="UP000541558">
    <property type="component" value="Unassembled WGS sequence"/>
</dbReference>
<comment type="caution">
    <text evidence="2">The sequence shown here is derived from an EMBL/GenBank/DDBJ whole genome shotgun (WGS) entry which is preliminary data.</text>
</comment>
<evidence type="ECO:0000313" key="2">
    <source>
        <dbReference type="EMBL" id="KAF5329896.1"/>
    </source>
</evidence>
<proteinExistence type="predicted"/>
<feature type="compositionally biased region" description="Pro residues" evidence="1">
    <location>
        <begin position="365"/>
        <end position="374"/>
    </location>
</feature>
<name>A0A8H5BVS6_9AGAR</name>
<evidence type="ECO:0000256" key="1">
    <source>
        <dbReference type="SAM" id="MobiDB-lite"/>
    </source>
</evidence>
<feature type="region of interest" description="Disordered" evidence="1">
    <location>
        <begin position="41"/>
        <end position="66"/>
    </location>
</feature>
<dbReference type="AlphaFoldDB" id="A0A8H5BVS6"/>
<dbReference type="EMBL" id="JAACJK010000120">
    <property type="protein sequence ID" value="KAF5329896.1"/>
    <property type="molecule type" value="Genomic_DNA"/>
</dbReference>
<feature type="region of interest" description="Disordered" evidence="1">
    <location>
        <begin position="358"/>
        <end position="379"/>
    </location>
</feature>
<organism evidence="2 3">
    <name type="scientific">Ephemerocybe angulata</name>
    <dbReference type="NCBI Taxonomy" id="980116"/>
    <lineage>
        <taxon>Eukaryota</taxon>
        <taxon>Fungi</taxon>
        <taxon>Dikarya</taxon>
        <taxon>Basidiomycota</taxon>
        <taxon>Agaricomycotina</taxon>
        <taxon>Agaricomycetes</taxon>
        <taxon>Agaricomycetidae</taxon>
        <taxon>Agaricales</taxon>
        <taxon>Agaricineae</taxon>
        <taxon>Psathyrellaceae</taxon>
        <taxon>Ephemerocybe</taxon>
    </lineage>
</organism>
<gene>
    <name evidence="2" type="ORF">D9611_013447</name>
</gene>
<evidence type="ECO:0000313" key="3">
    <source>
        <dbReference type="Proteomes" id="UP000541558"/>
    </source>
</evidence>
<accession>A0A8H5BVS6</accession>
<sequence length="663" mass="73859">MLQDIEFFAASASHSLGALERKTDTLLRAFRLWRDRPTKGSLRGYAQDRPRRSPIDPSSPHLHSRAPASVAGIASEHHQVLRRTGTSSKAPANLRKLQLRASKFCPVRLLAHGNSDKLKTSAGEARFEQLIVLAVFPRLRVYVARAVVYPGVLPRFLSGLASFAYTRWHSISAHGLAHARPPCVELSSSMGGLTASQASTPVWRPLCDYMDFFREIGYSFRFFFTRKPHPESVSVVESKSSSIPYQATPSMQYRTVPQQDQRMSFAEAFGIAEYQQHPHHQPRNEVAGNAYPLTARNSDPEERQRLRPAVSPHLEPTFPQQHLKPGVESQRPLSEGEDLDLGYYSSAYEGIEEPQVVYPQQGPQPAYPPQPPQQLQPGYNAAAGARDSFQAWTVSAAMLLYEIDELIALHCTAPELQTISLLSKAHVDLAQGRLFEKVRILSSRRSIMLHSALETRPTQILSFFPTPTCSLSRRRLTLTLTSLGGRNSIVSSSFNTVLALPIAHTSSLSGRRFTQPSSAEGFLLRNRKIAQVTPRSRTAFSLISASDPKSPNCSKSFPRRDRLAGARRNHFCCDFVIPDHHTFKCVKDSARSILQGQYKKGQRRTQTHPRGTGPTGMTLRQQRSLSLAGFKSIASSPSHSHHIDLACTHDVDNRRLTRTVSPD</sequence>
<feature type="region of interest" description="Disordered" evidence="1">
    <location>
        <begin position="291"/>
        <end position="334"/>
    </location>
</feature>
<dbReference type="OrthoDB" id="5348404at2759"/>
<reference evidence="2 3" key="1">
    <citation type="journal article" date="2020" name="ISME J.">
        <title>Uncovering the hidden diversity of litter-decomposition mechanisms in mushroom-forming fungi.</title>
        <authorList>
            <person name="Floudas D."/>
            <person name="Bentzer J."/>
            <person name="Ahren D."/>
            <person name="Johansson T."/>
            <person name="Persson P."/>
            <person name="Tunlid A."/>
        </authorList>
    </citation>
    <scope>NUCLEOTIDE SEQUENCE [LARGE SCALE GENOMIC DNA]</scope>
    <source>
        <strain evidence="2 3">CBS 175.51</strain>
    </source>
</reference>